<organism evidence="2 3">
    <name type="scientific">Adineta ricciae</name>
    <name type="common">Rotifer</name>
    <dbReference type="NCBI Taxonomy" id="249248"/>
    <lineage>
        <taxon>Eukaryota</taxon>
        <taxon>Metazoa</taxon>
        <taxon>Spiralia</taxon>
        <taxon>Gnathifera</taxon>
        <taxon>Rotifera</taxon>
        <taxon>Eurotatoria</taxon>
        <taxon>Bdelloidea</taxon>
        <taxon>Adinetida</taxon>
        <taxon>Adinetidae</taxon>
        <taxon>Adineta</taxon>
    </lineage>
</organism>
<dbReference type="OrthoDB" id="10028615at2759"/>
<sequence length="607" mass="68444">MDLSEEAKLISFCEKLASPLADFCKRHETKTAYIPSICCFVKSFLMAFNQSILPLTVAWNGKRFAESKSARMAARRSIFRASTIMLNTEWKILESQNNEICREINRCRADLQKYDDKLQVLDNMTHLATQSLEVYFQARMENLRTFVTEQCRIISDGIQEEADHWKEIHAMLQQKLVVPGDLRSYGGGNGLPRAVKQSPNFSRIAEEDEEEDQEENEDETTDMDKTKNRTTLRKSRTFTPLITQSLKKARLLASKLSQDTSMILPPQLSVSTAVHEETINEEPPPASAMIPEAHVTLPDVSVIEKAAEMNHEIPNSELSVSLLPCLPTAILDEENGSEDEEKPYSNKSIASTISDKTFVKTSLKPFSSDEESDDEDDEDTIIESSLIADNTENARPLLLTADRSIRRPAHPPSLPPVREEDHGLIHPPIIKQEKVSFREPLPVDPNVSNRTLLLNKTTFDAEESDFIRPTIDENCNISKLPTIPSADSNEVENEKDDTVQEPQGKLADVEIPITEAKTCASPVLEPMPASVPPVENNTKRRTTRRTTTRLLRENQNDNLPAQAPAELPKTRYATRYSTRLASSASNEEVIITRRSTMHRRTTRFTSE</sequence>
<feature type="region of interest" description="Disordered" evidence="1">
    <location>
        <begin position="188"/>
        <end position="229"/>
    </location>
</feature>
<protein>
    <submittedName>
        <fullName evidence="2">Uncharacterized protein</fullName>
    </submittedName>
</protein>
<feature type="compositionally biased region" description="Acidic residues" evidence="1">
    <location>
        <begin position="206"/>
        <end position="221"/>
    </location>
</feature>
<feature type="region of interest" description="Disordered" evidence="1">
    <location>
        <begin position="523"/>
        <end position="545"/>
    </location>
</feature>
<name>A0A814LPR0_ADIRI</name>
<feature type="region of interest" description="Disordered" evidence="1">
    <location>
        <begin position="478"/>
        <end position="501"/>
    </location>
</feature>
<comment type="caution">
    <text evidence="2">The sequence shown here is derived from an EMBL/GenBank/DDBJ whole genome shotgun (WGS) entry which is preliminary data.</text>
</comment>
<evidence type="ECO:0000313" key="3">
    <source>
        <dbReference type="Proteomes" id="UP000663852"/>
    </source>
</evidence>
<gene>
    <name evidence="2" type="ORF">EDS130_LOCUS18186</name>
</gene>
<evidence type="ECO:0000256" key="1">
    <source>
        <dbReference type="SAM" id="MobiDB-lite"/>
    </source>
</evidence>
<dbReference type="AlphaFoldDB" id="A0A814LPR0"/>
<dbReference type="EMBL" id="CAJNOJ010000084">
    <property type="protein sequence ID" value="CAF1066106.1"/>
    <property type="molecule type" value="Genomic_DNA"/>
</dbReference>
<reference evidence="2" key="1">
    <citation type="submission" date="2021-02" db="EMBL/GenBank/DDBJ databases">
        <authorList>
            <person name="Nowell W R."/>
        </authorList>
    </citation>
    <scope>NUCLEOTIDE SEQUENCE</scope>
</reference>
<accession>A0A814LPR0</accession>
<proteinExistence type="predicted"/>
<evidence type="ECO:0000313" key="2">
    <source>
        <dbReference type="EMBL" id="CAF1066106.1"/>
    </source>
</evidence>
<dbReference type="Proteomes" id="UP000663852">
    <property type="component" value="Unassembled WGS sequence"/>
</dbReference>